<dbReference type="Pfam" id="PF05964">
    <property type="entry name" value="FYRN"/>
    <property type="match status" value="1"/>
</dbReference>
<accession>A0ABU6U3M5</accession>
<comment type="caution">
    <text evidence="2">The sequence shown here is derived from an EMBL/GenBank/DDBJ whole genome shotgun (WGS) entry which is preliminary data.</text>
</comment>
<feature type="region of interest" description="Disordered" evidence="1">
    <location>
        <begin position="15"/>
        <end position="37"/>
    </location>
</feature>
<organism evidence="2 3">
    <name type="scientific">Stylosanthes scabra</name>
    <dbReference type="NCBI Taxonomy" id="79078"/>
    <lineage>
        <taxon>Eukaryota</taxon>
        <taxon>Viridiplantae</taxon>
        <taxon>Streptophyta</taxon>
        <taxon>Embryophyta</taxon>
        <taxon>Tracheophyta</taxon>
        <taxon>Spermatophyta</taxon>
        <taxon>Magnoliopsida</taxon>
        <taxon>eudicotyledons</taxon>
        <taxon>Gunneridae</taxon>
        <taxon>Pentapetalae</taxon>
        <taxon>rosids</taxon>
        <taxon>fabids</taxon>
        <taxon>Fabales</taxon>
        <taxon>Fabaceae</taxon>
        <taxon>Papilionoideae</taxon>
        <taxon>50 kb inversion clade</taxon>
        <taxon>dalbergioids sensu lato</taxon>
        <taxon>Dalbergieae</taxon>
        <taxon>Pterocarpus clade</taxon>
        <taxon>Stylosanthes</taxon>
    </lineage>
</organism>
<gene>
    <name evidence="2" type="ORF">PIB30_007597</name>
</gene>
<dbReference type="SMART" id="SM00541">
    <property type="entry name" value="FYRN"/>
    <property type="match status" value="1"/>
</dbReference>
<reference evidence="2 3" key="1">
    <citation type="journal article" date="2023" name="Plants (Basel)">
        <title>Bridging the Gap: Combining Genomics and Transcriptomics Approaches to Understand Stylosanthes scabra, an Orphan Legume from the Brazilian Caatinga.</title>
        <authorList>
            <person name="Ferreira-Neto J.R.C."/>
            <person name="da Silva M.D."/>
            <person name="Binneck E."/>
            <person name="de Melo N.F."/>
            <person name="da Silva R.H."/>
            <person name="de Melo A.L.T.M."/>
            <person name="Pandolfi V."/>
            <person name="Bustamante F.O."/>
            <person name="Brasileiro-Vidal A.C."/>
            <person name="Benko-Iseppon A.M."/>
        </authorList>
    </citation>
    <scope>NUCLEOTIDE SEQUENCE [LARGE SCALE GENOMIC DNA]</scope>
    <source>
        <tissue evidence="2">Leaves</tissue>
    </source>
</reference>
<protein>
    <submittedName>
        <fullName evidence="2">Uncharacterized protein</fullName>
    </submittedName>
</protein>
<name>A0ABU6U3M5_9FABA</name>
<sequence length="128" mass="14267">MLELQKGCTADDCKNITGEDGRCTDSGEDSLSDKEPSTALENIEFPLEAGDLQIISLEKLVEDSSYFRDGRSIWPEGYTAVRKFTSVTDAKVSAAYKMEVLRDPESKRRPLFRVTVDGGEQVGFYSKE</sequence>
<dbReference type="PROSITE" id="PS51542">
    <property type="entry name" value="FYRN"/>
    <property type="match status" value="1"/>
</dbReference>
<feature type="compositionally biased region" description="Basic and acidic residues" evidence="1">
    <location>
        <begin position="15"/>
        <end position="36"/>
    </location>
</feature>
<dbReference type="EMBL" id="JASCZI010120845">
    <property type="protein sequence ID" value="MED6155732.1"/>
    <property type="molecule type" value="Genomic_DNA"/>
</dbReference>
<evidence type="ECO:0000313" key="2">
    <source>
        <dbReference type="EMBL" id="MED6155732.1"/>
    </source>
</evidence>
<evidence type="ECO:0000313" key="3">
    <source>
        <dbReference type="Proteomes" id="UP001341840"/>
    </source>
</evidence>
<keyword evidence="3" id="KW-1185">Reference proteome</keyword>
<dbReference type="InterPro" id="IPR003888">
    <property type="entry name" value="FYrich_N"/>
</dbReference>
<dbReference type="Proteomes" id="UP001341840">
    <property type="component" value="Unassembled WGS sequence"/>
</dbReference>
<dbReference type="Gene3D" id="3.30.160.360">
    <property type="match status" value="1"/>
</dbReference>
<evidence type="ECO:0000256" key="1">
    <source>
        <dbReference type="SAM" id="MobiDB-lite"/>
    </source>
</evidence>
<proteinExistence type="predicted"/>